<proteinExistence type="predicted"/>
<evidence type="ECO:0000313" key="4">
    <source>
        <dbReference type="EMBL" id="KAG8433677.1"/>
    </source>
</evidence>
<dbReference type="Proteomes" id="UP000812440">
    <property type="component" value="Chromosome 7"/>
</dbReference>
<keyword evidence="1" id="KW-1015">Disulfide bond</keyword>
<dbReference type="InterPro" id="IPR001846">
    <property type="entry name" value="VWF_type-D"/>
</dbReference>
<dbReference type="Pfam" id="PF00094">
    <property type="entry name" value="VWD"/>
    <property type="match status" value="1"/>
</dbReference>
<sequence length="96" mass="11156">MRLCCWAWGDPHYHTFDERNYDFQGTCSYTMAQTCGNDANLPEFNIETMNENRGSSLVSYLSFATIQVYGYNISGYRSEFGVIRLNIKKSSFRHTQ</sequence>
<name>A0A8T2IQ29_9PIPI</name>
<keyword evidence="5" id="KW-1185">Reference proteome</keyword>
<evidence type="ECO:0000256" key="2">
    <source>
        <dbReference type="ARBA" id="ARBA00023180"/>
    </source>
</evidence>
<organism evidence="4 5">
    <name type="scientific">Hymenochirus boettgeri</name>
    <name type="common">Congo dwarf clawed frog</name>
    <dbReference type="NCBI Taxonomy" id="247094"/>
    <lineage>
        <taxon>Eukaryota</taxon>
        <taxon>Metazoa</taxon>
        <taxon>Chordata</taxon>
        <taxon>Craniata</taxon>
        <taxon>Vertebrata</taxon>
        <taxon>Euteleostomi</taxon>
        <taxon>Amphibia</taxon>
        <taxon>Batrachia</taxon>
        <taxon>Anura</taxon>
        <taxon>Pipoidea</taxon>
        <taxon>Pipidae</taxon>
        <taxon>Pipinae</taxon>
        <taxon>Hymenochirus</taxon>
    </lineage>
</organism>
<feature type="domain" description="VWFD" evidence="3">
    <location>
        <begin position="3"/>
        <end position="96"/>
    </location>
</feature>
<dbReference type="GO" id="GO:0031012">
    <property type="term" value="C:extracellular matrix"/>
    <property type="evidence" value="ECO:0007669"/>
    <property type="project" value="TreeGrafter"/>
</dbReference>
<keyword evidence="2" id="KW-0325">Glycoprotein</keyword>
<dbReference type="PROSITE" id="PS51233">
    <property type="entry name" value="VWFD"/>
    <property type="match status" value="1"/>
</dbReference>
<dbReference type="OrthoDB" id="5945029at2759"/>
<evidence type="ECO:0000256" key="1">
    <source>
        <dbReference type="ARBA" id="ARBA00023157"/>
    </source>
</evidence>
<dbReference type="InterPro" id="IPR050780">
    <property type="entry name" value="Mucin_vWF_Thrombospondin_sf"/>
</dbReference>
<evidence type="ECO:0000259" key="3">
    <source>
        <dbReference type="PROSITE" id="PS51233"/>
    </source>
</evidence>
<dbReference type="GO" id="GO:0005615">
    <property type="term" value="C:extracellular space"/>
    <property type="evidence" value="ECO:0007669"/>
    <property type="project" value="TreeGrafter"/>
</dbReference>
<comment type="caution">
    <text evidence="4">The sequence shown here is derived from an EMBL/GenBank/DDBJ whole genome shotgun (WGS) entry which is preliminary data.</text>
</comment>
<reference evidence="4" key="1">
    <citation type="thesis" date="2020" institute="ProQuest LLC" country="789 East Eisenhower Parkway, Ann Arbor, MI, USA">
        <title>Comparative Genomics and Chromosome Evolution.</title>
        <authorList>
            <person name="Mudd A.B."/>
        </authorList>
    </citation>
    <scope>NUCLEOTIDE SEQUENCE</scope>
    <source>
        <strain evidence="4">Female2</strain>
        <tissue evidence="4">Blood</tissue>
    </source>
</reference>
<protein>
    <recommendedName>
        <fullName evidence="3">VWFD domain-containing protein</fullName>
    </recommendedName>
</protein>
<dbReference type="EMBL" id="JAACNH010000008">
    <property type="protein sequence ID" value="KAG8433677.1"/>
    <property type="molecule type" value="Genomic_DNA"/>
</dbReference>
<gene>
    <name evidence="4" type="ORF">GDO86_012142</name>
</gene>
<accession>A0A8T2IQ29</accession>
<dbReference type="PANTHER" id="PTHR11339">
    <property type="entry name" value="EXTRACELLULAR MATRIX GLYCOPROTEIN RELATED"/>
    <property type="match status" value="1"/>
</dbReference>
<evidence type="ECO:0000313" key="5">
    <source>
        <dbReference type="Proteomes" id="UP000812440"/>
    </source>
</evidence>
<dbReference type="AlphaFoldDB" id="A0A8T2IQ29"/>
<dbReference type="PANTHER" id="PTHR11339:SF373">
    <property type="entry name" value="VWFD DOMAIN-CONTAINING PROTEIN"/>
    <property type="match status" value="1"/>
</dbReference>